<keyword evidence="5" id="KW-1185">Reference proteome</keyword>
<comment type="caution">
    <text evidence="4">The sequence shown here is derived from an EMBL/GenBank/DDBJ whole genome shotgun (WGS) entry which is preliminary data.</text>
</comment>
<protein>
    <recommendedName>
        <fullName evidence="3">DUF8017 domain-containing protein</fullName>
    </recommendedName>
</protein>
<feature type="compositionally biased region" description="Pro residues" evidence="1">
    <location>
        <begin position="239"/>
        <end position="250"/>
    </location>
</feature>
<feature type="compositionally biased region" description="Pro residues" evidence="1">
    <location>
        <begin position="285"/>
        <end position="296"/>
    </location>
</feature>
<dbReference type="Pfam" id="PF26056">
    <property type="entry name" value="DUF8017"/>
    <property type="match status" value="1"/>
</dbReference>
<proteinExistence type="predicted"/>
<organism evidence="4 5">
    <name type="scientific">Nocardia asteroides NBRC 15531</name>
    <dbReference type="NCBI Taxonomy" id="1110697"/>
    <lineage>
        <taxon>Bacteria</taxon>
        <taxon>Bacillati</taxon>
        <taxon>Actinomycetota</taxon>
        <taxon>Actinomycetes</taxon>
        <taxon>Mycobacteriales</taxon>
        <taxon>Nocardiaceae</taxon>
        <taxon>Nocardia</taxon>
    </lineage>
</organism>
<sequence length="603" mass="60602">MTVSSGSDDRRNDPTVFGGSGAPDQPDAQWQRPGAVNPPGAPAPGNPTAGQPNPDPTAVWTPGGTGLPPTLRWDGSGPPPALPDPTPWTPAGPQQWGAPAPGQADPTQLGTPGAPWPNPNAPAPQPGQADATQLRNPAAPWPDPNAPAGQAGATPGSWGVPNPPAGQPGSPPLSQADAAQSHGPGAPQPNTQVPPPGQSDATQLRNPAAPWGGPNPPAGQPGSPQPGQADPTQLRNPAAPWPGANPPGAPMPGQADATQLRTPASWPDPNAPSGQQGLGQAWGGPPQPQWGTPPPGQNQWNPGAGQPNPQWGAGGQAWQQPQQQYGEVPPLEQFGNQPYGQPPYGQPPKSGNKALIWVAAGVAAVLLAGGAITAFALTRDDEPTTTAAPTPSMVSALTTTGAPPSSSKPKPSSTTPSPTGAASDRKPLIEGYQVVASPDRGAAYDVPPSWKVATESTIGGVGEPPGDTVIGKGYASEGRDYCPGSTRTMSFLTGSKQADHGAAGAELGTKAAPLAYSGATGKAGPAQPLKSIDGKTDGMFTETTGTVANPKPGCGPTFSIYTYAFKGTKDGSFVMVMIADTGVPDAVDATTAKRIFSSIRALN</sequence>
<feature type="transmembrane region" description="Helical" evidence="2">
    <location>
        <begin position="354"/>
        <end position="377"/>
    </location>
</feature>
<feature type="compositionally biased region" description="Pro residues" evidence="1">
    <location>
        <begin position="77"/>
        <end position="90"/>
    </location>
</feature>
<accession>U5EBN0</accession>
<dbReference type="AlphaFoldDB" id="U5EBN0"/>
<dbReference type="InterPro" id="IPR058330">
    <property type="entry name" value="DUF8017"/>
</dbReference>
<keyword evidence="2" id="KW-1133">Transmembrane helix</keyword>
<keyword evidence="2" id="KW-0812">Transmembrane</keyword>
<keyword evidence="2" id="KW-0472">Membrane</keyword>
<feature type="compositionally biased region" description="Low complexity" evidence="1">
    <location>
        <begin position="398"/>
        <end position="422"/>
    </location>
</feature>
<feature type="region of interest" description="Disordered" evidence="1">
    <location>
        <begin position="383"/>
        <end position="427"/>
    </location>
</feature>
<feature type="compositionally biased region" description="Low complexity" evidence="1">
    <location>
        <begin position="91"/>
        <end position="104"/>
    </location>
</feature>
<evidence type="ECO:0000313" key="5">
    <source>
        <dbReference type="Proteomes" id="UP000017048"/>
    </source>
</evidence>
<dbReference type="eggNOG" id="ENOG5033F0Y">
    <property type="taxonomic scope" value="Bacteria"/>
</dbReference>
<evidence type="ECO:0000256" key="2">
    <source>
        <dbReference type="SAM" id="Phobius"/>
    </source>
</evidence>
<dbReference type="EMBL" id="BAFO02000025">
    <property type="protein sequence ID" value="GAD84745.1"/>
    <property type="molecule type" value="Genomic_DNA"/>
</dbReference>
<feature type="compositionally biased region" description="Pro residues" evidence="1">
    <location>
        <begin position="161"/>
        <end position="171"/>
    </location>
</feature>
<evidence type="ECO:0000313" key="4">
    <source>
        <dbReference type="EMBL" id="GAD84745.1"/>
    </source>
</evidence>
<evidence type="ECO:0000259" key="3">
    <source>
        <dbReference type="Pfam" id="PF26056"/>
    </source>
</evidence>
<evidence type="ECO:0000256" key="1">
    <source>
        <dbReference type="SAM" id="MobiDB-lite"/>
    </source>
</evidence>
<feature type="region of interest" description="Disordered" evidence="1">
    <location>
        <begin position="1"/>
        <end position="351"/>
    </location>
</feature>
<dbReference type="Proteomes" id="UP000017048">
    <property type="component" value="Unassembled WGS sequence"/>
</dbReference>
<name>U5EBN0_NOCAS</name>
<feature type="compositionally biased region" description="Pro residues" evidence="1">
    <location>
        <begin position="114"/>
        <end position="125"/>
    </location>
</feature>
<reference evidence="4 5" key="1">
    <citation type="journal article" date="2014" name="BMC Genomics">
        <title>Genome based analysis of type-I polyketide synthase and nonribosomal peptide synthetase gene clusters in seven strains of five representative Nocardia species.</title>
        <authorList>
            <person name="Komaki H."/>
            <person name="Ichikawa N."/>
            <person name="Hosoyama A."/>
            <person name="Takahashi-Nakaguchi A."/>
            <person name="Matsuzawa T."/>
            <person name="Suzuki K."/>
            <person name="Fujita N."/>
            <person name="Gonoi T."/>
        </authorList>
    </citation>
    <scope>NUCLEOTIDE SEQUENCE [LARGE SCALE GENOMIC DNA]</scope>
    <source>
        <strain evidence="4 5">NBRC 15531</strain>
    </source>
</reference>
<feature type="compositionally biased region" description="Low complexity" evidence="1">
    <location>
        <begin position="220"/>
        <end position="238"/>
    </location>
</feature>
<feature type="domain" description="DUF8017" evidence="3">
    <location>
        <begin position="426"/>
        <end position="601"/>
    </location>
</feature>
<dbReference type="STRING" id="1824.SAMN05444423_10120"/>
<gene>
    <name evidence="4" type="ORF">NCAST_25_01650</name>
</gene>